<keyword evidence="2" id="KW-1185">Reference proteome</keyword>
<evidence type="ECO:0000313" key="1">
    <source>
        <dbReference type="EMBL" id="DBA03184.1"/>
    </source>
</evidence>
<name>A0AAV2ZCI3_9STRA</name>
<sequence>MGLIAPKKWFRKLRGLSKTDEVKMLEPVALAGASRSCNERSKLCSTFATTITSQELTSRDKSHSDGAVLANWKQCHNCDRKFLKCASKYADFCSLDCKSASLHRGSYS</sequence>
<protein>
    <submittedName>
        <fullName evidence="1">Uncharacterized protein</fullName>
    </submittedName>
</protein>
<organism evidence="1 2">
    <name type="scientific">Lagenidium giganteum</name>
    <dbReference type="NCBI Taxonomy" id="4803"/>
    <lineage>
        <taxon>Eukaryota</taxon>
        <taxon>Sar</taxon>
        <taxon>Stramenopiles</taxon>
        <taxon>Oomycota</taxon>
        <taxon>Peronosporomycetes</taxon>
        <taxon>Pythiales</taxon>
        <taxon>Pythiaceae</taxon>
    </lineage>
</organism>
<reference evidence="1" key="2">
    <citation type="journal article" date="2023" name="Microbiol Resour">
        <title>Decontamination and Annotation of the Draft Genome Sequence of the Oomycete Lagenidium giganteum ARSEF 373.</title>
        <authorList>
            <person name="Morgan W.R."/>
            <person name="Tartar A."/>
        </authorList>
    </citation>
    <scope>NUCLEOTIDE SEQUENCE</scope>
    <source>
        <strain evidence="1">ARSEF 373</strain>
    </source>
</reference>
<dbReference type="Proteomes" id="UP001146120">
    <property type="component" value="Unassembled WGS sequence"/>
</dbReference>
<dbReference type="EMBL" id="DAKRPA010000022">
    <property type="protein sequence ID" value="DBA03184.1"/>
    <property type="molecule type" value="Genomic_DNA"/>
</dbReference>
<proteinExistence type="predicted"/>
<evidence type="ECO:0000313" key="2">
    <source>
        <dbReference type="Proteomes" id="UP001146120"/>
    </source>
</evidence>
<gene>
    <name evidence="1" type="ORF">N0F65_003904</name>
</gene>
<comment type="caution">
    <text evidence="1">The sequence shown here is derived from an EMBL/GenBank/DDBJ whole genome shotgun (WGS) entry which is preliminary data.</text>
</comment>
<reference evidence="1" key="1">
    <citation type="submission" date="2022-11" db="EMBL/GenBank/DDBJ databases">
        <authorList>
            <person name="Morgan W.R."/>
            <person name="Tartar A."/>
        </authorList>
    </citation>
    <scope>NUCLEOTIDE SEQUENCE</scope>
    <source>
        <strain evidence="1">ARSEF 373</strain>
    </source>
</reference>
<dbReference type="AlphaFoldDB" id="A0AAV2ZCI3"/>
<accession>A0AAV2ZCI3</accession>